<dbReference type="Gene3D" id="2.40.70.10">
    <property type="entry name" value="Acid Proteases"/>
    <property type="match status" value="1"/>
</dbReference>
<keyword evidence="1" id="KW-0378">Hydrolase</keyword>
<keyword evidence="7" id="KW-1185">Reference proteome</keyword>
<dbReference type="InterPro" id="IPR003961">
    <property type="entry name" value="FN3_dom"/>
</dbReference>
<dbReference type="GO" id="GO:0006259">
    <property type="term" value="P:DNA metabolic process"/>
    <property type="evidence" value="ECO:0007669"/>
    <property type="project" value="UniProtKB-ARBA"/>
</dbReference>
<dbReference type="Pfam" id="PF00041">
    <property type="entry name" value="fn3"/>
    <property type="match status" value="2"/>
</dbReference>
<dbReference type="GO" id="GO:0004190">
    <property type="term" value="F:aspartic-type endopeptidase activity"/>
    <property type="evidence" value="ECO:0007669"/>
    <property type="project" value="InterPro"/>
</dbReference>
<dbReference type="PANTHER" id="PTHR39069:SF8">
    <property type="entry name" value="FI17111P1"/>
    <property type="match status" value="1"/>
</dbReference>
<organism evidence="6 7">
    <name type="scientific">Mytilus edulis</name>
    <name type="common">Blue mussel</name>
    <dbReference type="NCBI Taxonomy" id="6550"/>
    <lineage>
        <taxon>Eukaryota</taxon>
        <taxon>Metazoa</taxon>
        <taxon>Spiralia</taxon>
        <taxon>Lophotrochozoa</taxon>
        <taxon>Mollusca</taxon>
        <taxon>Bivalvia</taxon>
        <taxon>Autobranchia</taxon>
        <taxon>Pteriomorphia</taxon>
        <taxon>Mytilida</taxon>
        <taxon>Mytiloidea</taxon>
        <taxon>Mytilidae</taxon>
        <taxon>Mytilinae</taxon>
        <taxon>Mytilus</taxon>
    </lineage>
</organism>
<dbReference type="SUPFAM" id="SSF50630">
    <property type="entry name" value="Acid proteases"/>
    <property type="match status" value="1"/>
</dbReference>
<feature type="domain" description="Fibronectin type-III" evidence="5">
    <location>
        <begin position="1989"/>
        <end position="2086"/>
    </location>
</feature>
<accession>A0A8S3QXK4</accession>
<keyword evidence="3" id="KW-0812">Transmembrane</keyword>
<dbReference type="Gene3D" id="3.30.420.10">
    <property type="entry name" value="Ribonuclease H-like superfamily/Ribonuclease H"/>
    <property type="match status" value="1"/>
</dbReference>
<dbReference type="PANTHER" id="PTHR39069">
    <property type="entry name" value="ECDYSONE-INDUCIBLE GENE E1, ISOFORM A"/>
    <property type="match status" value="1"/>
</dbReference>
<comment type="caution">
    <text evidence="6">The sequence shown here is derived from an EMBL/GenBank/DDBJ whole genome shotgun (WGS) entry which is preliminary data.</text>
</comment>
<feature type="compositionally biased region" description="Polar residues" evidence="2">
    <location>
        <begin position="130"/>
        <end position="149"/>
    </location>
</feature>
<reference evidence="6" key="1">
    <citation type="submission" date="2021-03" db="EMBL/GenBank/DDBJ databases">
        <authorList>
            <person name="Bekaert M."/>
        </authorList>
    </citation>
    <scope>NUCLEOTIDE SEQUENCE</scope>
</reference>
<dbReference type="SUPFAM" id="SSF56672">
    <property type="entry name" value="DNA/RNA polymerases"/>
    <property type="match status" value="1"/>
</dbReference>
<dbReference type="Gene3D" id="3.10.10.10">
    <property type="entry name" value="HIV Type 1 Reverse Transcriptase, subunit A, domain 1"/>
    <property type="match status" value="1"/>
</dbReference>
<evidence type="ECO:0000313" key="7">
    <source>
        <dbReference type="Proteomes" id="UP000683360"/>
    </source>
</evidence>
<dbReference type="SMART" id="SM00060">
    <property type="entry name" value="FN3"/>
    <property type="match status" value="3"/>
</dbReference>
<feature type="region of interest" description="Disordered" evidence="2">
    <location>
        <begin position="84"/>
        <end position="149"/>
    </location>
</feature>
<dbReference type="GO" id="GO:0003676">
    <property type="term" value="F:nucleic acid binding"/>
    <property type="evidence" value="ECO:0007669"/>
    <property type="project" value="InterPro"/>
</dbReference>
<dbReference type="EMBL" id="CAJPWZ010000752">
    <property type="protein sequence ID" value="CAG2200547.1"/>
    <property type="molecule type" value="Genomic_DNA"/>
</dbReference>
<dbReference type="GO" id="GO:0006508">
    <property type="term" value="P:proteolysis"/>
    <property type="evidence" value="ECO:0007669"/>
    <property type="project" value="InterPro"/>
</dbReference>
<proteinExistence type="predicted"/>
<feature type="domain" description="Peptidase A2" evidence="4">
    <location>
        <begin position="191"/>
        <end position="268"/>
    </location>
</feature>
<evidence type="ECO:0000259" key="4">
    <source>
        <dbReference type="PROSITE" id="PS50175"/>
    </source>
</evidence>
<gene>
    <name evidence="6" type="ORF">MEDL_15228</name>
</gene>
<evidence type="ECO:0000256" key="3">
    <source>
        <dbReference type="SAM" id="Phobius"/>
    </source>
</evidence>
<dbReference type="InterPro" id="IPR021109">
    <property type="entry name" value="Peptidase_aspartic_dom_sf"/>
</dbReference>
<sequence length="2268" mass="245334">MTHYHDYLRAPITSGHTAADLTSTCFLDRCGQNEEFRLNIKRTRPRTLQDAVLSAVQEECLRLGEQDLFQDAKPANRLIFGIDGERDSGEINDENDFEIPFSSGESYQPQNDYRSETYRDRGSKSKNNYRRNNLSKETNPCNLKQTPQEAKNCDDVTTAKILEHPNSHGALVRVYGVANMMVKGHIESVPINWKIDTGAKRTFITEHVFNSIIEKPQLSPVDANYIAADGHSLKCKGEAVMLVIFNDHVFEHKIIVGGVKYNLLGEDFILKNRCTWDPDESSFIIKGSRFPLGGNDGKSGSGRVVALQTILVPAGHEAIVKSSVVNKLDSPCKQSFLGILTPEKLFMEKFGLAIARTLVDSNQSVIFTRVFNPGSSDVTIYQNTHMALFTPIDKVGPVLDLNVDVPICRVSEISEDTCLLPEYLTDVYERGCVGLTEEQQQKFKVFLCKMQECFAKPGEVGRTNLGSHSIKLNDEKPVREPPRRIPLYKRQAVEDEINKLEAQGLIEKSISPWSSQIVMVQKKDQSWRMCVDFRKLNEKTGPEEVEIIEMQEGDGVKLMNKVLEGQSVGGVTNKSHESPTMSSNNSGDMDGQLDCSIPGEIPILWDFHFNVLLVIIIVMPCDAAVGDTSCTSGTMCTISNSECDTSIRKCRCLAGYYDDGTNCQQKRSLGESCSDVTQCSVANTVCTDTGSGTKTCQCQNTHLQVGTSCLKRALGESCSDVTQCSVANTVCTYTGSGTKTCQCKNTHLQVGTSCLKRALGESCSDVTQCSVANTVCTDTGSGTKTCKCQSTHLEVGSSCLRRGNGESCTDVAQCTMGVLYVLVHVSVQVSSFMTVQSVLRALGESCSDVTQCSAANTVCTDTGSGTKTCKCQNTHLQVGTSCLRSALGGTCTDVAQCTATNAVCTGEVGSQTCQCPNTHYNDGTNCAPKIDLLGFECLKHPPYSPDLAPMDFAVFPHIKSFLRGQRFDDLSELRQEVMNIILKMKTEQFEKIFDDWGGNGESCTDVAQCTMGGAICADTCKCPSQLFYDGTNCVKRALGESCSDVTQCSVANTVCTGSGTKTCSVKTHIFKERQWRKLHRCCSVYNGGAICADTCQCPSQLFYDGTNCVKRALGESCLDVTQCSVANTVCTGSGRGNGESCTDVAQCTMGGAICADTCKCPSQLFYDGTNCVKRGNGESCTDVAQCTMGGAICSGTCQCPIHLFYDGTNCVKRSLGESCFDVTQCSSANTVCTGSGTKTCQCKNTHLEVGSSCLKRDLGESCSDVTQCSATNTVCTDTGSGTKTCQCRNTHLEVGTSCLRRDNGESCTDVAQCTMGNAICSDTCQCPSNLFYDGTNCVKRALGESCSDVTQCSAANTVCTGSGTKTCQCQNTHGEAMEKVVQMLLSVQWGDAICSGTCQCPIDLFYDGTNCVKRSLGESCFDVTQCLATNTVCTGSGTKTCECHSTHLQVGTSCLKRDLGESCSDVTQCSATNTVCTDTGSGTKTCHCQHAHLEVGTSCLRRDNGESCTDVAQCTMGNAICSDTCQCPSQLFYDGTNCFKRALGESCSDVTQCSADNTVCTGSGIKTCQCQNIFKLVPIVSVKRSLGESCSDVTQCSVANTVCTGSSTKTCSVKTHILKLVPVVSVKRGNGESCTNVAQCSVGNAICSGACQCPSNLFYDGTNCVKRDLGESCSDVTQCSATNTVCTDTGSGTKTCQCRNTHLEDGTSCLRRGNGESCTDVAQCTMEDAICADTCQCQVSSFMTVQTVLVKRSLGESCSDVTQCSVANTVCTGSGTKTCQCQNTHLHVGTSCLKRGNGESCTDVAQCAMEGAICAERDLGESCSDVTQCSATNTACTDTGSGTKTCQCQNTHLEVGTSCLMSTVPTEIMHSTTSRGIEIAWSRPVYLKSQITGYRLKVLLNNVCVVEVLLVCNTGCTNVLIQYSCVTVDRKIQENKNNTELMSPMSYVIDQLLPYTDYEVWINAITSAGDGYRNETSVQTDSEGIFSMKPINIIASVVSSSEITVSWNQPTPRPGVTTYYVKAYEVMFNSKPTFTKFSNITGFSTQTTAFTKLEAYWNYTFSIVAATDKGESEPSELSAAVTTYQKGSGKVTNFEVKRPTNILTTMQVSWSIPLLRERNGIIKEYQISHNISGTTTLETIAAKLEMFQKLYYITPDRYYQVEINAVNTLNQHGQKVQKIYHATTNSDSQTSDKSYSIGTVVGAAFGCVIFSVILMGILFYVILKRKRNKSYKNGDQYEDLGMDNISSYQELGTKENPNVYDQIGQYIP</sequence>
<dbReference type="PROSITE" id="PS50853">
    <property type="entry name" value="FN3"/>
    <property type="match status" value="2"/>
</dbReference>
<feature type="transmembrane region" description="Helical" evidence="3">
    <location>
        <begin position="2195"/>
        <end position="2223"/>
    </location>
</feature>
<protein>
    <submittedName>
        <fullName evidence="6">Uncharacterized protein</fullName>
    </submittedName>
</protein>
<dbReference type="InterPro" id="IPR043502">
    <property type="entry name" value="DNA/RNA_pol_sf"/>
</dbReference>
<dbReference type="SUPFAM" id="SSF49265">
    <property type="entry name" value="Fibronectin type III"/>
    <property type="match status" value="2"/>
</dbReference>
<dbReference type="OrthoDB" id="504708at2759"/>
<keyword evidence="3" id="KW-0472">Membrane</keyword>
<evidence type="ECO:0000256" key="2">
    <source>
        <dbReference type="SAM" id="MobiDB-lite"/>
    </source>
</evidence>
<dbReference type="PROSITE" id="PS50175">
    <property type="entry name" value="ASP_PROT_RETROV"/>
    <property type="match status" value="1"/>
</dbReference>
<evidence type="ECO:0000259" key="5">
    <source>
        <dbReference type="PROSITE" id="PS50853"/>
    </source>
</evidence>
<dbReference type="InterPro" id="IPR036397">
    <property type="entry name" value="RNaseH_sf"/>
</dbReference>
<evidence type="ECO:0000313" key="6">
    <source>
        <dbReference type="EMBL" id="CAG2200547.1"/>
    </source>
</evidence>
<feature type="compositionally biased region" description="Polar residues" evidence="2">
    <location>
        <begin position="103"/>
        <end position="112"/>
    </location>
</feature>
<evidence type="ECO:0000256" key="1">
    <source>
        <dbReference type="ARBA" id="ARBA00022801"/>
    </source>
</evidence>
<dbReference type="InterPro" id="IPR013783">
    <property type="entry name" value="Ig-like_fold"/>
</dbReference>
<dbReference type="InterPro" id="IPR036116">
    <property type="entry name" value="FN3_sf"/>
</dbReference>
<keyword evidence="3" id="KW-1133">Transmembrane helix</keyword>
<dbReference type="Gene3D" id="2.60.40.10">
    <property type="entry name" value="Immunoglobulins"/>
    <property type="match status" value="3"/>
</dbReference>
<dbReference type="InterPro" id="IPR001995">
    <property type="entry name" value="Peptidase_A2_cat"/>
</dbReference>
<feature type="compositionally biased region" description="Basic and acidic residues" evidence="2">
    <location>
        <begin position="113"/>
        <end position="123"/>
    </location>
</feature>
<dbReference type="CDD" id="cd00063">
    <property type="entry name" value="FN3"/>
    <property type="match status" value="2"/>
</dbReference>
<feature type="domain" description="Fibronectin type-III" evidence="5">
    <location>
        <begin position="2090"/>
        <end position="2187"/>
    </location>
</feature>
<name>A0A8S3QXK4_MYTED</name>
<dbReference type="Proteomes" id="UP000683360">
    <property type="component" value="Unassembled WGS sequence"/>
</dbReference>